<keyword evidence="2" id="KW-1185">Reference proteome</keyword>
<feature type="non-terminal residue" evidence="1">
    <location>
        <position position="129"/>
    </location>
</feature>
<reference evidence="1 2" key="1">
    <citation type="submission" date="2018-02" db="EMBL/GenBank/DDBJ databases">
        <title>The draft genome of Phyllobacterium sp. 1N-3.</title>
        <authorList>
            <person name="Liu L."/>
            <person name="Li L."/>
            <person name="Zhang X."/>
            <person name="Wang T."/>
            <person name="Liang L."/>
        </authorList>
    </citation>
    <scope>NUCLEOTIDE SEQUENCE [LARGE SCALE GENOMIC DNA]</scope>
    <source>
        <strain evidence="1 2">1N-3</strain>
    </source>
</reference>
<organism evidence="1 2">
    <name type="scientific">Phyllobacterium phragmitis</name>
    <dbReference type="NCBI Taxonomy" id="2670329"/>
    <lineage>
        <taxon>Bacteria</taxon>
        <taxon>Pseudomonadati</taxon>
        <taxon>Pseudomonadota</taxon>
        <taxon>Alphaproteobacteria</taxon>
        <taxon>Hyphomicrobiales</taxon>
        <taxon>Phyllobacteriaceae</taxon>
        <taxon>Phyllobacterium</taxon>
    </lineage>
</organism>
<accession>A0A2S9IIJ1</accession>
<protein>
    <recommendedName>
        <fullName evidence="3">Autotransporter outer membrane beta-barrel domain-containing protein</fullName>
    </recommendedName>
</protein>
<comment type="caution">
    <text evidence="1">The sequence shown here is derived from an EMBL/GenBank/DDBJ whole genome shotgun (WGS) entry which is preliminary data.</text>
</comment>
<name>A0A2S9IIJ1_9HYPH</name>
<proteinExistence type="predicted"/>
<evidence type="ECO:0008006" key="3">
    <source>
        <dbReference type="Google" id="ProtNLM"/>
    </source>
</evidence>
<dbReference type="EMBL" id="PVBR01000105">
    <property type="protein sequence ID" value="PRD40344.1"/>
    <property type="molecule type" value="Genomic_DNA"/>
</dbReference>
<dbReference type="AlphaFoldDB" id="A0A2S9IIJ1"/>
<evidence type="ECO:0000313" key="2">
    <source>
        <dbReference type="Proteomes" id="UP000239434"/>
    </source>
</evidence>
<evidence type="ECO:0000313" key="1">
    <source>
        <dbReference type="EMBL" id="PRD40344.1"/>
    </source>
</evidence>
<dbReference type="Proteomes" id="UP000239434">
    <property type="component" value="Unassembled WGS sequence"/>
</dbReference>
<sequence>NGAGIGSKTGTLTIADGGVVNVNSGSGTTHLAKNSDIGGILNVGAAAGDTAVAAGTLNAATLAFGDGIGTLNFKHTGTNYNFDAAITMSGVNTFATINHVAGVTNLTADSSGFAGDTIVNGGTLNITNK</sequence>
<feature type="non-terminal residue" evidence="1">
    <location>
        <position position="1"/>
    </location>
</feature>
<gene>
    <name evidence="1" type="ORF">C5748_27540</name>
</gene>